<feature type="compositionally biased region" description="Basic and acidic residues" evidence="2">
    <location>
        <begin position="362"/>
        <end position="379"/>
    </location>
</feature>
<keyword evidence="1" id="KW-0175">Coiled coil</keyword>
<gene>
    <name evidence="3" type="ORF">B7463_g4164</name>
</gene>
<feature type="compositionally biased region" description="Polar residues" evidence="2">
    <location>
        <begin position="214"/>
        <end position="229"/>
    </location>
</feature>
<feature type="compositionally biased region" description="Polar residues" evidence="2">
    <location>
        <begin position="7"/>
        <end position="22"/>
    </location>
</feature>
<sequence>MWKKLKNSGQKHSSNTEHSLAPNQYGDLPFDGSKGQGIVSNRNPPPRPPRAESMARDLPLLPPNLSAYSRQPSNPPLEDSSHSRVPSSIYSQPSPNPIVTNFDLQNSYTSPTSYDAEVSPPSSPDFSKKSRQANNYQYDDEVSPIDETPNSSIFVPKRPTTTPSKPLSSSIPIPRREKTRNQTPTGTSTIARKQVNSGTFTQPEVQPAARDNESTTIGNTSDVTKSQPSFLERARKIKEQARNASQPRPEWRGASGRATIAPPVEDNLAIPPLSIPRKSSKRVPSRPDLRARASETAIASPMISEHINPTIRKVSSNSRQTTPPESMSFNSYPSTSFSTSQAYPSPPPENSNHAIQTRSQLRKQDSVDSIERNFRDAFKDVPFPGTDSKEAYVEPPSRFSVTTYAPSTAQTSPRPSLDASDRPPMPTPPQQYTTSEQQSSIINRKRPKFDESPKTTQRKAINASSPITISMSSSVNLNASRRVSDVSKSLPKSPAEVKASAKDVIASLEAQLENLAVRRGNISKSIRQMTELMPTDSLTASAAVLVKREQEKKKVEKLKEEEADIKQQEHDIGLKLHRAWKRRDTEAVYEPTGLWVRRING</sequence>
<accession>A0A3E2HFL5</accession>
<dbReference type="OrthoDB" id="4507572at2759"/>
<evidence type="ECO:0000256" key="1">
    <source>
        <dbReference type="SAM" id="Coils"/>
    </source>
</evidence>
<dbReference type="OMA" id="MWKRLQG"/>
<feature type="compositionally biased region" description="Low complexity" evidence="2">
    <location>
        <begin position="156"/>
        <end position="173"/>
    </location>
</feature>
<protein>
    <submittedName>
        <fullName evidence="3">Uncharacterized protein</fullName>
    </submittedName>
</protein>
<feature type="compositionally biased region" description="Polar residues" evidence="2">
    <location>
        <begin position="83"/>
        <end position="113"/>
    </location>
</feature>
<evidence type="ECO:0000313" key="3">
    <source>
        <dbReference type="EMBL" id="RFU32145.1"/>
    </source>
</evidence>
<dbReference type="EMBL" id="NCSJ02000060">
    <property type="protein sequence ID" value="RFU32145.1"/>
    <property type="molecule type" value="Genomic_DNA"/>
</dbReference>
<feature type="region of interest" description="Disordered" evidence="2">
    <location>
        <begin position="1"/>
        <end position="464"/>
    </location>
</feature>
<proteinExistence type="predicted"/>
<feature type="compositionally biased region" description="Polar residues" evidence="2">
    <location>
        <begin position="350"/>
        <end position="359"/>
    </location>
</feature>
<feature type="compositionally biased region" description="Polar residues" evidence="2">
    <location>
        <begin position="399"/>
        <end position="414"/>
    </location>
</feature>
<feature type="compositionally biased region" description="Polar residues" evidence="2">
    <location>
        <begin position="313"/>
        <end position="343"/>
    </location>
</feature>
<feature type="compositionally biased region" description="Polar residues" evidence="2">
    <location>
        <begin position="454"/>
        <end position="463"/>
    </location>
</feature>
<dbReference type="Proteomes" id="UP000258309">
    <property type="component" value="Unassembled WGS sequence"/>
</dbReference>
<name>A0A3E2HFL5_SCYLI</name>
<evidence type="ECO:0000313" key="4">
    <source>
        <dbReference type="Proteomes" id="UP000258309"/>
    </source>
</evidence>
<comment type="caution">
    <text evidence="3">The sequence shown here is derived from an EMBL/GenBank/DDBJ whole genome shotgun (WGS) entry which is preliminary data.</text>
</comment>
<feature type="compositionally biased region" description="Polar residues" evidence="2">
    <location>
        <begin position="181"/>
        <end position="204"/>
    </location>
</feature>
<feature type="non-terminal residue" evidence="3">
    <location>
        <position position="1"/>
    </location>
</feature>
<feature type="non-terminal residue" evidence="3">
    <location>
        <position position="601"/>
    </location>
</feature>
<dbReference type="PANTHER" id="PTHR42023">
    <property type="entry name" value="BHLH DOMAIN-CONTAINING PROTEIN"/>
    <property type="match status" value="1"/>
</dbReference>
<feature type="coiled-coil region" evidence="1">
    <location>
        <begin position="498"/>
        <end position="571"/>
    </location>
</feature>
<reference evidence="3 4" key="1">
    <citation type="submission" date="2018-05" db="EMBL/GenBank/DDBJ databases">
        <title>Draft genome sequence of Scytalidium lignicola DSM 105466, a ubiquitous saprotrophic fungus.</title>
        <authorList>
            <person name="Buettner E."/>
            <person name="Gebauer A.M."/>
            <person name="Hofrichter M."/>
            <person name="Liers C."/>
            <person name="Kellner H."/>
        </authorList>
    </citation>
    <scope>NUCLEOTIDE SEQUENCE [LARGE SCALE GENOMIC DNA]</scope>
    <source>
        <strain evidence="3 4">DSM 105466</strain>
    </source>
</reference>
<evidence type="ECO:0000256" key="2">
    <source>
        <dbReference type="SAM" id="MobiDB-lite"/>
    </source>
</evidence>
<feature type="compositionally biased region" description="Basic and acidic residues" evidence="2">
    <location>
        <begin position="232"/>
        <end position="241"/>
    </location>
</feature>
<dbReference type="AlphaFoldDB" id="A0A3E2HFL5"/>
<dbReference type="PANTHER" id="PTHR42023:SF1">
    <property type="entry name" value="BHLH DOMAIN-CONTAINING PROTEIN"/>
    <property type="match status" value="1"/>
</dbReference>
<organism evidence="3 4">
    <name type="scientific">Scytalidium lignicola</name>
    <name type="common">Hyphomycete</name>
    <dbReference type="NCBI Taxonomy" id="5539"/>
    <lineage>
        <taxon>Eukaryota</taxon>
        <taxon>Fungi</taxon>
        <taxon>Dikarya</taxon>
        <taxon>Ascomycota</taxon>
        <taxon>Pezizomycotina</taxon>
        <taxon>Leotiomycetes</taxon>
        <taxon>Leotiomycetes incertae sedis</taxon>
        <taxon>Scytalidium</taxon>
    </lineage>
</organism>
<keyword evidence="4" id="KW-1185">Reference proteome</keyword>